<reference evidence="1 2" key="1">
    <citation type="submission" date="2016-03" db="EMBL/GenBank/DDBJ databases">
        <title>EvidentialGene: Evidence-directed Construction of Genes on Genomes.</title>
        <authorList>
            <person name="Gilbert D.G."/>
            <person name="Choi J.-H."/>
            <person name="Mockaitis K."/>
            <person name="Colbourne J."/>
            <person name="Pfrender M."/>
        </authorList>
    </citation>
    <scope>NUCLEOTIDE SEQUENCE [LARGE SCALE GENOMIC DNA]</scope>
    <source>
        <strain evidence="1 2">Xinb3</strain>
        <tissue evidence="1">Complete organism</tissue>
    </source>
</reference>
<dbReference type="Proteomes" id="UP000076858">
    <property type="component" value="Unassembled WGS sequence"/>
</dbReference>
<evidence type="ECO:0000313" key="1">
    <source>
        <dbReference type="EMBL" id="KZS17069.1"/>
    </source>
</evidence>
<keyword evidence="2" id="KW-1185">Reference proteome</keyword>
<gene>
    <name evidence="1" type="ORF">APZ42_017090</name>
</gene>
<dbReference type="EMBL" id="LRGB01000667">
    <property type="protein sequence ID" value="KZS17069.1"/>
    <property type="molecule type" value="Genomic_DNA"/>
</dbReference>
<sequence>MFGSGVQQLAETKRISSPCEKNTFCIKIFEGCIRDQSIPINQFETPVMADSGARRYQDAC</sequence>
<comment type="caution">
    <text evidence="1">The sequence shown here is derived from an EMBL/GenBank/DDBJ whole genome shotgun (WGS) entry which is preliminary data.</text>
</comment>
<accession>A0A0P6AHI9</accession>
<proteinExistence type="predicted"/>
<dbReference type="AlphaFoldDB" id="A0A0P6AHI9"/>
<organism evidence="1 2">
    <name type="scientific">Daphnia magna</name>
    <dbReference type="NCBI Taxonomy" id="35525"/>
    <lineage>
        <taxon>Eukaryota</taxon>
        <taxon>Metazoa</taxon>
        <taxon>Ecdysozoa</taxon>
        <taxon>Arthropoda</taxon>
        <taxon>Crustacea</taxon>
        <taxon>Branchiopoda</taxon>
        <taxon>Diplostraca</taxon>
        <taxon>Cladocera</taxon>
        <taxon>Anomopoda</taxon>
        <taxon>Daphniidae</taxon>
        <taxon>Daphnia</taxon>
    </lineage>
</organism>
<evidence type="ECO:0000313" key="2">
    <source>
        <dbReference type="Proteomes" id="UP000076858"/>
    </source>
</evidence>
<name>A0A0P6AHI9_9CRUS</name>
<protein>
    <submittedName>
        <fullName evidence="1">Uncharacterized protein</fullName>
    </submittedName>
</protein>